<gene>
    <name evidence="2" type="ORF">LL252_06785</name>
</gene>
<dbReference type="EMBL" id="JAJGNA010000005">
    <property type="protein sequence ID" value="MCC4308274.1"/>
    <property type="molecule type" value="Genomic_DNA"/>
</dbReference>
<proteinExistence type="predicted"/>
<keyword evidence="3" id="KW-1185">Reference proteome</keyword>
<dbReference type="InterPro" id="IPR015943">
    <property type="entry name" value="WD40/YVTN_repeat-like_dom_sf"/>
</dbReference>
<evidence type="ECO:0000313" key="2">
    <source>
        <dbReference type="EMBL" id="MCC4308274.1"/>
    </source>
</evidence>
<reference evidence="2" key="1">
    <citation type="submission" date="2021-10" db="EMBL/GenBank/DDBJ databases">
        <title>The diversity and Nitrogen Metabolism of Culturable Nitrate-Utilizing Bacteria Within the Oxygen Minimum Zone of the Changjiang (Yangtze River)Estuary.</title>
        <authorList>
            <person name="Zhang D."/>
            <person name="Zheng J."/>
            <person name="Liu S."/>
            <person name="He W."/>
        </authorList>
    </citation>
    <scope>NUCLEOTIDE SEQUENCE</scope>
    <source>
        <strain evidence="2">FXH-223</strain>
    </source>
</reference>
<evidence type="ECO:0000313" key="3">
    <source>
        <dbReference type="Proteomes" id="UP001108027"/>
    </source>
</evidence>
<protein>
    <submittedName>
        <fullName evidence="2">YCF48-related protein</fullName>
    </submittedName>
</protein>
<dbReference type="RefSeq" id="WP_228233524.1">
    <property type="nucleotide sequence ID" value="NZ_JAJGNA010000005.1"/>
</dbReference>
<feature type="domain" description="Photosynthesis system II assembly factor Ycf48/Hcf136-like" evidence="1">
    <location>
        <begin position="115"/>
        <end position="262"/>
    </location>
</feature>
<dbReference type="Proteomes" id="UP001108027">
    <property type="component" value="Unassembled WGS sequence"/>
</dbReference>
<dbReference type="InterPro" id="IPR028203">
    <property type="entry name" value="PSII_CF48-like_dom"/>
</dbReference>
<dbReference type="Pfam" id="PF14870">
    <property type="entry name" value="PSII_BNR"/>
    <property type="match status" value="1"/>
</dbReference>
<evidence type="ECO:0000259" key="1">
    <source>
        <dbReference type="Pfam" id="PF14870"/>
    </source>
</evidence>
<accession>A0A9Q3UMN3</accession>
<dbReference type="AlphaFoldDB" id="A0A9Q3UMN3"/>
<dbReference type="SUPFAM" id="SSF110296">
    <property type="entry name" value="Oligoxyloglucan reducing end-specific cellobiohydrolase"/>
    <property type="match status" value="1"/>
</dbReference>
<dbReference type="Gene3D" id="2.130.10.10">
    <property type="entry name" value="YVTN repeat-like/Quinoprotein amine dehydrogenase"/>
    <property type="match status" value="2"/>
</dbReference>
<organism evidence="2 3">
    <name type="scientific">Alloalcanivorax marinus</name>
    <dbReference type="NCBI Taxonomy" id="1177169"/>
    <lineage>
        <taxon>Bacteria</taxon>
        <taxon>Pseudomonadati</taxon>
        <taxon>Pseudomonadota</taxon>
        <taxon>Gammaproteobacteria</taxon>
        <taxon>Oceanospirillales</taxon>
        <taxon>Alcanivoracaceae</taxon>
        <taxon>Alloalcanivorax</taxon>
    </lineage>
</organism>
<name>A0A9Q3UMN3_9GAMM</name>
<sequence length="323" mass="34586">MISKLLGWVARIAPWAIVAGLGYAAAFVQPTVEPLPLPQPLVEPRDHFLDVAGDGHGALWFAGNAGTVLHRDADGHWARRAFEQPVNLQGIAEGDGRVVAVGNQGWVFTDAGQGWSALQLPVSDYAGKLIAVGYLNGAFWITGEMGAIFRGDGAGDWQALSLDTDVALNDITRADDGGLWIAAEFGNLFHSSDQGRTWQRQELQGESLQAIAFHGPTGVAVGNQGRVYLSDDTGVSWRAVDSGTHEHLYDVVHDGHRWLAVGAGGVLLTSARGHHWSPLAARGFSNGYHTRALPTAEGLVVTGEDLGRVHQGQWTAWPAKEKE</sequence>
<comment type="caution">
    <text evidence="2">The sequence shown here is derived from an EMBL/GenBank/DDBJ whole genome shotgun (WGS) entry which is preliminary data.</text>
</comment>